<organism evidence="1 2">
    <name type="scientific">[Clostridium] fimetarium</name>
    <dbReference type="NCBI Taxonomy" id="99656"/>
    <lineage>
        <taxon>Bacteria</taxon>
        <taxon>Bacillati</taxon>
        <taxon>Bacillota</taxon>
        <taxon>Clostridia</taxon>
        <taxon>Lachnospirales</taxon>
        <taxon>Lachnospiraceae</taxon>
    </lineage>
</organism>
<name>A0A1I0MA01_9FIRM</name>
<dbReference type="Proteomes" id="UP000199701">
    <property type="component" value="Unassembled WGS sequence"/>
</dbReference>
<protein>
    <submittedName>
        <fullName evidence="1">Uncharacterized protein</fullName>
    </submittedName>
</protein>
<gene>
    <name evidence="1" type="ORF">SAMN05421659_101338</name>
</gene>
<evidence type="ECO:0000313" key="1">
    <source>
        <dbReference type="EMBL" id="SEV85183.1"/>
    </source>
</evidence>
<dbReference type="EMBL" id="FOJI01000001">
    <property type="protein sequence ID" value="SEV85183.1"/>
    <property type="molecule type" value="Genomic_DNA"/>
</dbReference>
<keyword evidence="2" id="KW-1185">Reference proteome</keyword>
<dbReference type="STRING" id="99656.SAMN05421659_101338"/>
<proteinExistence type="predicted"/>
<accession>A0A1I0MA01</accession>
<dbReference type="OrthoDB" id="1913757at2"/>
<evidence type="ECO:0000313" key="2">
    <source>
        <dbReference type="Proteomes" id="UP000199701"/>
    </source>
</evidence>
<sequence length="303" mass="35231">MELNNMILVTENWKGREINFLLTIEDYKESVVSTLYASPSETVDAMIDLCESWKDAEHWAELYFTSNKSISARYCNGEEQLRKFLYGYFNDPDNTWEFDEKRCSAASLEILKGIGITTDGKGSGIQYTYEAVIKTFEQGEILHNFNGSDYRVLEKLAARNLMLMNERNGEFIVAIGVNFYVRHPKGDMPTTNSMVYGIEWDHGIYYSKTPSTIDFREIRDKYGEVKEVISLQDFRNELEDKFHFYRKIIDSPLLETAVKETAQNSIYEVFQTGREEVFQKNMNAGMYDRNFLGIPETSRDMAR</sequence>
<dbReference type="RefSeq" id="WP_092449912.1">
    <property type="nucleotide sequence ID" value="NZ_FOJI01000001.1"/>
</dbReference>
<dbReference type="AlphaFoldDB" id="A0A1I0MA01"/>
<reference evidence="1 2" key="1">
    <citation type="submission" date="2016-10" db="EMBL/GenBank/DDBJ databases">
        <authorList>
            <person name="de Groot N.N."/>
        </authorList>
    </citation>
    <scope>NUCLEOTIDE SEQUENCE [LARGE SCALE GENOMIC DNA]</scope>
    <source>
        <strain evidence="1 2">DSM 9179</strain>
    </source>
</reference>